<evidence type="ECO:0000259" key="7">
    <source>
        <dbReference type="Pfam" id="PF17827"/>
    </source>
</evidence>
<reference evidence="8 9" key="1">
    <citation type="journal article" date="2014" name="BMC Genomics">
        <title>Comparison of environmental and isolate Sulfobacillus genomes reveals diverse carbon, sulfur, nitrogen, and hydrogen metabolisms.</title>
        <authorList>
            <person name="Justice N.B."/>
            <person name="Norman A."/>
            <person name="Brown C.T."/>
            <person name="Singh A."/>
            <person name="Thomas B.C."/>
            <person name="Banfield J.F."/>
        </authorList>
    </citation>
    <scope>NUCLEOTIDE SEQUENCE [LARGE SCALE GENOMIC DNA]</scope>
    <source>
        <strain evidence="8">AMDSBA4</strain>
    </source>
</reference>
<feature type="domain" description="Methyltransferase small" evidence="6">
    <location>
        <begin position="96"/>
        <end position="189"/>
    </location>
</feature>
<dbReference type="InterPro" id="IPR019874">
    <property type="entry name" value="RF_methyltr_PrmC"/>
</dbReference>
<dbReference type="Pfam" id="PF17827">
    <property type="entry name" value="PrmC_N"/>
    <property type="match status" value="1"/>
</dbReference>
<dbReference type="NCBIfam" id="TIGR00536">
    <property type="entry name" value="hemK_fam"/>
    <property type="match status" value="1"/>
</dbReference>
<accession>A0A2T2XIE3</accession>
<dbReference type="NCBIfam" id="TIGR03534">
    <property type="entry name" value="RF_mod_PrmC"/>
    <property type="match status" value="1"/>
</dbReference>
<dbReference type="PANTHER" id="PTHR18895:SF74">
    <property type="entry name" value="MTRF1L RELEASE FACTOR GLUTAMINE METHYLTRANSFERASE"/>
    <property type="match status" value="1"/>
</dbReference>
<dbReference type="Pfam" id="PF05175">
    <property type="entry name" value="MTS"/>
    <property type="match status" value="1"/>
</dbReference>
<comment type="caution">
    <text evidence="8">The sequence shown here is derived from an EMBL/GenBank/DDBJ whole genome shotgun (WGS) entry which is preliminary data.</text>
</comment>
<dbReference type="GO" id="GO:0102559">
    <property type="term" value="F:peptide chain release factor N(5)-glutamine methyltransferase activity"/>
    <property type="evidence" value="ECO:0007669"/>
    <property type="project" value="UniProtKB-EC"/>
</dbReference>
<sequence>MTWLDHIKQAALELAKAGIDEPNAEARYLWVYATDTPLASWLSGNREIADSDVAQFYHLVGRRIRREPFHYVVGQRDFMGLTLVTTADALIPRPETELLVQRVLADVRPDMHLTIVDVGTGSGAIALALRRYSSGSVAIYATDISPAALALARANAERLGLSVCFALGSLLEPIEFPVNIVVANLPYISVLEKEHLEPELSYEPEVALYAGPMGTELVEQLIDQAREKLIQGGHIYLELGQGQSSRVLAYLRNAGFIPDPVVYDYGGIDRIVGGTLGG</sequence>
<dbReference type="Proteomes" id="UP000242972">
    <property type="component" value="Unassembled WGS sequence"/>
</dbReference>
<evidence type="ECO:0000256" key="4">
    <source>
        <dbReference type="ARBA" id="ARBA00022691"/>
    </source>
</evidence>
<evidence type="ECO:0000259" key="6">
    <source>
        <dbReference type="Pfam" id="PF05175"/>
    </source>
</evidence>
<evidence type="ECO:0000256" key="5">
    <source>
        <dbReference type="ARBA" id="ARBA00048391"/>
    </source>
</evidence>
<dbReference type="Gene3D" id="3.40.50.150">
    <property type="entry name" value="Vaccinia Virus protein VP39"/>
    <property type="match status" value="1"/>
</dbReference>
<dbReference type="InterPro" id="IPR040758">
    <property type="entry name" value="PrmC_N"/>
</dbReference>
<keyword evidence="4" id="KW-0949">S-adenosyl-L-methionine</keyword>
<evidence type="ECO:0000313" key="8">
    <source>
        <dbReference type="EMBL" id="PSR34275.1"/>
    </source>
</evidence>
<dbReference type="InterPro" id="IPR050320">
    <property type="entry name" value="N5-glutamine_MTase"/>
</dbReference>
<evidence type="ECO:0000256" key="1">
    <source>
        <dbReference type="ARBA" id="ARBA00012771"/>
    </source>
</evidence>
<dbReference type="GO" id="GO:0032259">
    <property type="term" value="P:methylation"/>
    <property type="evidence" value="ECO:0007669"/>
    <property type="project" value="UniProtKB-KW"/>
</dbReference>
<protein>
    <recommendedName>
        <fullName evidence="1">peptide chain release factor N(5)-glutamine methyltransferase</fullName>
        <ecNumber evidence="1">2.1.1.297</ecNumber>
    </recommendedName>
</protein>
<evidence type="ECO:0000313" key="9">
    <source>
        <dbReference type="Proteomes" id="UP000242972"/>
    </source>
</evidence>
<comment type="catalytic activity">
    <reaction evidence="5">
        <text>L-glutaminyl-[peptide chain release factor] + S-adenosyl-L-methionine = N(5)-methyl-L-glutaminyl-[peptide chain release factor] + S-adenosyl-L-homocysteine + H(+)</text>
        <dbReference type="Rhea" id="RHEA:42896"/>
        <dbReference type="Rhea" id="RHEA-COMP:10271"/>
        <dbReference type="Rhea" id="RHEA-COMP:10272"/>
        <dbReference type="ChEBI" id="CHEBI:15378"/>
        <dbReference type="ChEBI" id="CHEBI:30011"/>
        <dbReference type="ChEBI" id="CHEBI:57856"/>
        <dbReference type="ChEBI" id="CHEBI:59789"/>
        <dbReference type="ChEBI" id="CHEBI:61891"/>
        <dbReference type="EC" id="2.1.1.297"/>
    </reaction>
</comment>
<keyword evidence="2 8" id="KW-0489">Methyltransferase</keyword>
<dbReference type="EC" id="2.1.1.297" evidence="1"/>
<gene>
    <name evidence="8" type="primary">prmC</name>
    <name evidence="8" type="ORF">C7B46_05985</name>
</gene>
<dbReference type="InterPro" id="IPR007848">
    <property type="entry name" value="Small_mtfrase_dom"/>
</dbReference>
<dbReference type="CDD" id="cd02440">
    <property type="entry name" value="AdoMet_MTases"/>
    <property type="match status" value="1"/>
</dbReference>
<evidence type="ECO:0000256" key="3">
    <source>
        <dbReference type="ARBA" id="ARBA00022679"/>
    </source>
</evidence>
<dbReference type="AlphaFoldDB" id="A0A2T2XIE3"/>
<dbReference type="EMBL" id="PXYW01000010">
    <property type="protein sequence ID" value="PSR34275.1"/>
    <property type="molecule type" value="Genomic_DNA"/>
</dbReference>
<dbReference type="InterPro" id="IPR029063">
    <property type="entry name" value="SAM-dependent_MTases_sf"/>
</dbReference>
<proteinExistence type="predicted"/>
<dbReference type="Gene3D" id="1.10.8.10">
    <property type="entry name" value="DNA helicase RuvA subunit, C-terminal domain"/>
    <property type="match status" value="1"/>
</dbReference>
<organism evidence="8 9">
    <name type="scientific">Sulfobacillus benefaciens</name>
    <dbReference type="NCBI Taxonomy" id="453960"/>
    <lineage>
        <taxon>Bacteria</taxon>
        <taxon>Bacillati</taxon>
        <taxon>Bacillota</taxon>
        <taxon>Clostridia</taxon>
        <taxon>Eubacteriales</taxon>
        <taxon>Clostridiales Family XVII. Incertae Sedis</taxon>
        <taxon>Sulfobacillus</taxon>
    </lineage>
</organism>
<dbReference type="InterPro" id="IPR004556">
    <property type="entry name" value="HemK-like"/>
</dbReference>
<feature type="domain" description="Release factor glutamine methyltransferase N-terminal" evidence="7">
    <location>
        <begin position="7"/>
        <end position="74"/>
    </location>
</feature>
<dbReference type="PANTHER" id="PTHR18895">
    <property type="entry name" value="HEMK METHYLTRANSFERASE"/>
    <property type="match status" value="1"/>
</dbReference>
<name>A0A2T2XIE3_9FIRM</name>
<evidence type="ECO:0000256" key="2">
    <source>
        <dbReference type="ARBA" id="ARBA00022603"/>
    </source>
</evidence>
<dbReference type="SUPFAM" id="SSF53335">
    <property type="entry name" value="S-adenosyl-L-methionine-dependent methyltransferases"/>
    <property type="match status" value="1"/>
</dbReference>
<keyword evidence="3 8" id="KW-0808">Transferase</keyword>